<dbReference type="PATRIC" id="fig|298794.3.peg.517"/>
<evidence type="ECO:0000313" key="5">
    <source>
        <dbReference type="Proteomes" id="UP000035955"/>
    </source>
</evidence>
<evidence type="ECO:0008006" key="6">
    <source>
        <dbReference type="Google" id="ProtNLM"/>
    </source>
</evidence>
<dbReference type="OrthoDB" id="5421421at2"/>
<feature type="domain" description="Inner membrane protein YqiJ OB-fold" evidence="2">
    <location>
        <begin position="151"/>
        <end position="213"/>
    </location>
</feature>
<dbReference type="EMBL" id="LABY01000114">
    <property type="protein sequence ID" value="KMO35610.1"/>
    <property type="molecule type" value="Genomic_DNA"/>
</dbReference>
<dbReference type="RefSeq" id="WP_048445412.1">
    <property type="nucleotide sequence ID" value="NZ_LABY01000114.1"/>
</dbReference>
<dbReference type="AlphaFoldDB" id="A0A0J6SK27"/>
<feature type="transmembrane region" description="Helical" evidence="1">
    <location>
        <begin position="105"/>
        <end position="127"/>
    </location>
</feature>
<keyword evidence="1" id="KW-0812">Transmembrane</keyword>
<keyword evidence="1" id="KW-1133">Transmembrane helix</keyword>
<comment type="caution">
    <text evidence="4">The sequence shown here is derived from an EMBL/GenBank/DDBJ whole genome shotgun (WGS) entry which is preliminary data.</text>
</comment>
<proteinExistence type="predicted"/>
<evidence type="ECO:0000259" key="3">
    <source>
        <dbReference type="Pfam" id="PF21001"/>
    </source>
</evidence>
<dbReference type="Pfam" id="PF21001">
    <property type="entry name" value="YqiJ_N"/>
    <property type="match status" value="1"/>
</dbReference>
<evidence type="ECO:0000256" key="1">
    <source>
        <dbReference type="SAM" id="Phobius"/>
    </source>
</evidence>
<protein>
    <recommendedName>
        <fullName evidence="6">DUF1449 family protein</fullName>
    </recommendedName>
</protein>
<accession>A0A0J6SK27</accession>
<gene>
    <name evidence="4" type="ORF">VQ02_17140</name>
</gene>
<feature type="domain" description="Inner membrane protein YqiJ N-terminal" evidence="3">
    <location>
        <begin position="10"/>
        <end position="128"/>
    </location>
</feature>
<dbReference type="InterPro" id="IPR010840">
    <property type="entry name" value="YqiJ_OB"/>
</dbReference>
<keyword evidence="5" id="KW-1185">Reference proteome</keyword>
<dbReference type="Pfam" id="PF07290">
    <property type="entry name" value="YqiJ_OB"/>
    <property type="match status" value="1"/>
</dbReference>
<organism evidence="4 5">
    <name type="scientific">Methylobacterium variabile</name>
    <dbReference type="NCBI Taxonomy" id="298794"/>
    <lineage>
        <taxon>Bacteria</taxon>
        <taxon>Pseudomonadati</taxon>
        <taxon>Pseudomonadota</taxon>
        <taxon>Alphaproteobacteria</taxon>
        <taxon>Hyphomicrobiales</taxon>
        <taxon>Methylobacteriaceae</taxon>
        <taxon>Methylobacterium</taxon>
    </lineage>
</organism>
<feature type="transmembrane region" description="Helical" evidence="1">
    <location>
        <begin position="12"/>
        <end position="32"/>
    </location>
</feature>
<name>A0A0J6SK27_9HYPH</name>
<dbReference type="Proteomes" id="UP000035955">
    <property type="component" value="Unassembled WGS sequence"/>
</dbReference>
<keyword evidence="1" id="KW-0472">Membrane</keyword>
<evidence type="ECO:0000313" key="4">
    <source>
        <dbReference type="EMBL" id="KMO35610.1"/>
    </source>
</evidence>
<reference evidence="4 5" key="1">
    <citation type="submission" date="2015-03" db="EMBL/GenBank/DDBJ databases">
        <title>Genome sequencing of Methylobacterium variabile DSM 16961.</title>
        <authorList>
            <person name="Chaudhry V."/>
            <person name="Patil P.B."/>
        </authorList>
    </citation>
    <scope>NUCLEOTIDE SEQUENCE [LARGE SCALE GENOMIC DNA]</scope>
    <source>
        <strain evidence="4 5">DSM 16961</strain>
    </source>
</reference>
<dbReference type="InterPro" id="IPR048376">
    <property type="entry name" value="YqiJ_N"/>
</dbReference>
<evidence type="ECO:0000259" key="2">
    <source>
        <dbReference type="Pfam" id="PF07290"/>
    </source>
</evidence>
<sequence length="219" mass="22187">MSAFAAPALFPFTLAALVMVGLVLVEGISLVIGHSLSDLVDGLLGQEGGAGHGGPETGAEASSALSPASWLSWLNVGRVPFLILLIVALAVFALIGFALQAAASAVLGPLPGAGAVCLALAVTVPVLRQSSRTIARVIPRDESYAITADDLIGTTAEVTLGPLDAGLPGQVRAVDRYGNAHFLRARAAPDAPAMARGERVLLVDRAEAVFLAVPAGPDL</sequence>
<feature type="transmembrane region" description="Helical" evidence="1">
    <location>
        <begin position="79"/>
        <end position="99"/>
    </location>
</feature>